<dbReference type="PANTHER" id="PTHR11374">
    <property type="entry name" value="UDP-GLUCOSE DEHYDROGENASE/UDP-MANNAC DEHYDROGENASE"/>
    <property type="match status" value="1"/>
</dbReference>
<feature type="non-terminal residue" evidence="3">
    <location>
        <position position="1"/>
    </location>
</feature>
<dbReference type="GO" id="GO:0003979">
    <property type="term" value="F:UDP-glucose 6-dehydrogenase activity"/>
    <property type="evidence" value="ECO:0007669"/>
    <property type="project" value="UniProtKB-EC"/>
</dbReference>
<dbReference type="GO" id="GO:0051287">
    <property type="term" value="F:NAD binding"/>
    <property type="evidence" value="ECO:0007669"/>
    <property type="project" value="InterPro"/>
</dbReference>
<dbReference type="GO" id="GO:0006024">
    <property type="term" value="P:glycosaminoglycan biosynthetic process"/>
    <property type="evidence" value="ECO:0007669"/>
    <property type="project" value="TreeGrafter"/>
</dbReference>
<proteinExistence type="predicted"/>
<dbReference type="PANTHER" id="PTHR11374:SF3">
    <property type="entry name" value="UDP-GLUCOSE 6-DEHYDROGENASE"/>
    <property type="match status" value="1"/>
</dbReference>
<gene>
    <name evidence="3" type="ORF">JIN85_08570</name>
</gene>
<dbReference type="InterPro" id="IPR014027">
    <property type="entry name" value="UDP-Glc/GDP-Man_DH_C"/>
</dbReference>
<dbReference type="SMART" id="SM00984">
    <property type="entry name" value="UDPG_MGDP_dh_C"/>
    <property type="match status" value="1"/>
</dbReference>
<keyword evidence="4" id="KW-1185">Reference proteome</keyword>
<dbReference type="InterPro" id="IPR036220">
    <property type="entry name" value="UDP-Glc/GDP-Man_DH_C_sf"/>
</dbReference>
<evidence type="ECO:0000313" key="4">
    <source>
        <dbReference type="Proteomes" id="UP000603141"/>
    </source>
</evidence>
<reference evidence="3" key="1">
    <citation type="submission" date="2021-01" db="EMBL/GenBank/DDBJ databases">
        <title>Modified the classification status of verrucomicrobia.</title>
        <authorList>
            <person name="Feng X."/>
        </authorList>
    </citation>
    <scope>NUCLEOTIDE SEQUENCE</scope>
    <source>
        <strain evidence="3">KCTC 22041</strain>
    </source>
</reference>
<dbReference type="Pfam" id="PF03720">
    <property type="entry name" value="UDPG_MGDP_dh_C"/>
    <property type="match status" value="1"/>
</dbReference>
<evidence type="ECO:0000256" key="1">
    <source>
        <dbReference type="ARBA" id="ARBA00047473"/>
    </source>
</evidence>
<organism evidence="3 4">
    <name type="scientific">Luteolibacter pohnpeiensis</name>
    <dbReference type="NCBI Taxonomy" id="454153"/>
    <lineage>
        <taxon>Bacteria</taxon>
        <taxon>Pseudomonadati</taxon>
        <taxon>Verrucomicrobiota</taxon>
        <taxon>Verrucomicrobiia</taxon>
        <taxon>Verrucomicrobiales</taxon>
        <taxon>Verrucomicrobiaceae</taxon>
        <taxon>Luteolibacter</taxon>
    </lineage>
</organism>
<sequence length="90" mass="9915">PATMRRDLLEVGIDPELFDSNVIIAKTPYEAAEKAHALATLTEWDEFRTLDLPKIYDLMLKPAFVFDGRAVLPAAALKAHGFDAFVIGKG</sequence>
<dbReference type="SUPFAM" id="SSF52413">
    <property type="entry name" value="UDP-glucose/GDP-mannose dehydrogenase C-terminal domain"/>
    <property type="match status" value="1"/>
</dbReference>
<comment type="caution">
    <text evidence="3">The sequence shown here is derived from an EMBL/GenBank/DDBJ whole genome shotgun (WGS) entry which is preliminary data.</text>
</comment>
<feature type="domain" description="UDP-glucose/GDP-mannose dehydrogenase C-terminal" evidence="2">
    <location>
        <begin position="3"/>
        <end position="74"/>
    </location>
</feature>
<accession>A0A934S7Y2</accession>
<name>A0A934S7Y2_9BACT</name>
<dbReference type="Gene3D" id="3.40.50.720">
    <property type="entry name" value="NAD(P)-binding Rossmann-like Domain"/>
    <property type="match status" value="1"/>
</dbReference>
<protein>
    <submittedName>
        <fullName evidence="3">Nucleotide sugar dehydrogenase</fullName>
    </submittedName>
</protein>
<dbReference type="AlphaFoldDB" id="A0A934S7Y2"/>
<dbReference type="Proteomes" id="UP000603141">
    <property type="component" value="Unassembled WGS sequence"/>
</dbReference>
<dbReference type="EMBL" id="JAENIJ010000011">
    <property type="protein sequence ID" value="MBK1882466.1"/>
    <property type="molecule type" value="Genomic_DNA"/>
</dbReference>
<evidence type="ECO:0000259" key="2">
    <source>
        <dbReference type="SMART" id="SM00984"/>
    </source>
</evidence>
<evidence type="ECO:0000313" key="3">
    <source>
        <dbReference type="EMBL" id="MBK1882466.1"/>
    </source>
</evidence>
<dbReference type="InterPro" id="IPR028356">
    <property type="entry name" value="UDPglc_DH_euk"/>
</dbReference>
<comment type="catalytic activity">
    <reaction evidence="1">
        <text>UDP-alpha-D-glucose + 2 NAD(+) + H2O = UDP-alpha-D-glucuronate + 2 NADH + 3 H(+)</text>
        <dbReference type="Rhea" id="RHEA:23596"/>
        <dbReference type="ChEBI" id="CHEBI:15377"/>
        <dbReference type="ChEBI" id="CHEBI:15378"/>
        <dbReference type="ChEBI" id="CHEBI:57540"/>
        <dbReference type="ChEBI" id="CHEBI:57945"/>
        <dbReference type="ChEBI" id="CHEBI:58052"/>
        <dbReference type="ChEBI" id="CHEBI:58885"/>
        <dbReference type="EC" id="1.1.1.22"/>
    </reaction>
</comment>
<dbReference type="RefSeq" id="WP_325108781.1">
    <property type="nucleotide sequence ID" value="NZ_JAENIJ010000011.1"/>
</dbReference>